<accession>A0A926IK95</accession>
<organism evidence="1 2">
    <name type="scientific">Paratissierella segnis</name>
    <dbReference type="NCBI Taxonomy" id="2763679"/>
    <lineage>
        <taxon>Bacteria</taxon>
        <taxon>Bacillati</taxon>
        <taxon>Bacillota</taxon>
        <taxon>Tissierellia</taxon>
        <taxon>Tissierellales</taxon>
        <taxon>Tissierellaceae</taxon>
        <taxon>Paratissierella</taxon>
    </lineage>
</organism>
<evidence type="ECO:0008006" key="3">
    <source>
        <dbReference type="Google" id="ProtNLM"/>
    </source>
</evidence>
<dbReference type="Proteomes" id="UP000601171">
    <property type="component" value="Unassembled WGS sequence"/>
</dbReference>
<dbReference type="RefSeq" id="WP_262429512.1">
    <property type="nucleotide sequence ID" value="NZ_JACRTG010000018.1"/>
</dbReference>
<proteinExistence type="predicted"/>
<comment type="caution">
    <text evidence="1">The sequence shown here is derived from an EMBL/GenBank/DDBJ whole genome shotgun (WGS) entry which is preliminary data.</text>
</comment>
<gene>
    <name evidence="1" type="ORF">H8707_07400</name>
</gene>
<protein>
    <recommendedName>
        <fullName evidence="3">Replicative helicase inhibitor G39P N-terminal domain-containing protein</fullName>
    </recommendedName>
</protein>
<keyword evidence="2" id="KW-1185">Reference proteome</keyword>
<evidence type="ECO:0000313" key="1">
    <source>
        <dbReference type="EMBL" id="MBC8588060.1"/>
    </source>
</evidence>
<dbReference type="EMBL" id="JACRTG010000018">
    <property type="protein sequence ID" value="MBC8588060.1"/>
    <property type="molecule type" value="Genomic_DNA"/>
</dbReference>
<dbReference type="Gene3D" id="1.10.8.200">
    <property type="entry name" value="Replisome organizer (g39p helicase loader/inhibitor protein)"/>
    <property type="match status" value="1"/>
</dbReference>
<name>A0A926IK95_9FIRM</name>
<evidence type="ECO:0000313" key="2">
    <source>
        <dbReference type="Proteomes" id="UP000601171"/>
    </source>
</evidence>
<sequence>MNKFETIGIMAILKEAYPMYYRDKTKEELNVSVSLWAEMFADDDINLVKAAVKSYIANDTKGYPPVIGQIKNSLYKLSEPEQMSEVEAWGLVSKAVRNAYYNSVDEFNKLPPIIQKTIGSADRLREWSQLDIQTVQSVVSSNFMRSYKAKSQTEQEYKKLPSDIKQLLNNTTLQIEGD</sequence>
<dbReference type="AlphaFoldDB" id="A0A926IK95"/>
<reference evidence="1" key="1">
    <citation type="submission" date="2020-08" db="EMBL/GenBank/DDBJ databases">
        <title>Genome public.</title>
        <authorList>
            <person name="Liu C."/>
            <person name="Sun Q."/>
        </authorList>
    </citation>
    <scope>NUCLEOTIDE SEQUENCE</scope>
    <source>
        <strain evidence="1">BX21</strain>
    </source>
</reference>